<protein>
    <recommendedName>
        <fullName evidence="3">tRNA threonylcarbamoyladenosine biosynthesis protein TsaE</fullName>
    </recommendedName>
    <alternativeName>
        <fullName evidence="10">t(6)A37 threonylcarbamoyladenosine biosynthesis protein TsaE</fullName>
    </alternativeName>
</protein>
<evidence type="ECO:0000256" key="1">
    <source>
        <dbReference type="ARBA" id="ARBA00004496"/>
    </source>
</evidence>
<dbReference type="PANTHER" id="PTHR33540:SF2">
    <property type="entry name" value="TRNA THREONYLCARBAMOYLADENOSINE BIOSYNTHESIS PROTEIN TSAE"/>
    <property type="match status" value="1"/>
</dbReference>
<evidence type="ECO:0000256" key="2">
    <source>
        <dbReference type="ARBA" id="ARBA00007599"/>
    </source>
</evidence>
<dbReference type="GO" id="GO:0046872">
    <property type="term" value="F:metal ion binding"/>
    <property type="evidence" value="ECO:0007669"/>
    <property type="project" value="UniProtKB-KW"/>
</dbReference>
<accession>A0A1G2HYF9</accession>
<evidence type="ECO:0000313" key="12">
    <source>
        <dbReference type="Proteomes" id="UP000178380"/>
    </source>
</evidence>
<proteinExistence type="inferred from homology"/>
<comment type="subcellular location">
    <subcellularLocation>
        <location evidence="1">Cytoplasm</location>
    </subcellularLocation>
</comment>
<dbReference type="GO" id="GO:0002949">
    <property type="term" value="P:tRNA threonylcarbamoyladenosine modification"/>
    <property type="evidence" value="ECO:0007669"/>
    <property type="project" value="InterPro"/>
</dbReference>
<dbReference type="GO" id="GO:0005524">
    <property type="term" value="F:ATP binding"/>
    <property type="evidence" value="ECO:0007669"/>
    <property type="project" value="UniProtKB-KW"/>
</dbReference>
<evidence type="ECO:0000256" key="9">
    <source>
        <dbReference type="ARBA" id="ARBA00022842"/>
    </source>
</evidence>
<sequence length="171" mass="19511">MNKKYITKSFQETQRLGQNLARQILSGKSQKFGVVLALSGDLGAGKTTFLQGFAKGLGVKEKILSPTFILMKKFKILKTCVPQNGRPSILRHKWFYHFDCYRLESPEPTSAKDYGVAKEILDLGFKEIILNPQNIVAIEWPEKISQVLPKDIISIIFNHKEKTMRELTIKE</sequence>
<dbReference type="AlphaFoldDB" id="A0A1G2HYF9"/>
<comment type="similarity">
    <text evidence="2">Belongs to the TsaE family.</text>
</comment>
<gene>
    <name evidence="11" type="ORF">A3C58_02115</name>
</gene>
<dbReference type="Gene3D" id="3.40.50.300">
    <property type="entry name" value="P-loop containing nucleotide triphosphate hydrolases"/>
    <property type="match status" value="1"/>
</dbReference>
<dbReference type="Pfam" id="PF02367">
    <property type="entry name" value="TsaE"/>
    <property type="match status" value="1"/>
</dbReference>
<evidence type="ECO:0000256" key="3">
    <source>
        <dbReference type="ARBA" id="ARBA00019010"/>
    </source>
</evidence>
<dbReference type="SUPFAM" id="SSF52540">
    <property type="entry name" value="P-loop containing nucleoside triphosphate hydrolases"/>
    <property type="match status" value="1"/>
</dbReference>
<evidence type="ECO:0000256" key="4">
    <source>
        <dbReference type="ARBA" id="ARBA00022490"/>
    </source>
</evidence>
<evidence type="ECO:0000313" key="11">
    <source>
        <dbReference type="EMBL" id="OGZ67525.1"/>
    </source>
</evidence>
<dbReference type="GO" id="GO:0005737">
    <property type="term" value="C:cytoplasm"/>
    <property type="evidence" value="ECO:0007669"/>
    <property type="project" value="UniProtKB-SubCell"/>
</dbReference>
<dbReference type="EMBL" id="MHOR01000007">
    <property type="protein sequence ID" value="OGZ67525.1"/>
    <property type="molecule type" value="Genomic_DNA"/>
</dbReference>
<name>A0A1G2HYF9_9BACT</name>
<dbReference type="STRING" id="1802205.A3C58_02115"/>
<keyword evidence="4" id="KW-0963">Cytoplasm</keyword>
<evidence type="ECO:0000256" key="5">
    <source>
        <dbReference type="ARBA" id="ARBA00022694"/>
    </source>
</evidence>
<evidence type="ECO:0000256" key="7">
    <source>
        <dbReference type="ARBA" id="ARBA00022741"/>
    </source>
</evidence>
<evidence type="ECO:0000256" key="8">
    <source>
        <dbReference type="ARBA" id="ARBA00022840"/>
    </source>
</evidence>
<evidence type="ECO:0000256" key="6">
    <source>
        <dbReference type="ARBA" id="ARBA00022723"/>
    </source>
</evidence>
<dbReference type="Proteomes" id="UP000178380">
    <property type="component" value="Unassembled WGS sequence"/>
</dbReference>
<organism evidence="11 12">
    <name type="scientific">Candidatus Staskawiczbacteria bacterium RIFCSPHIGHO2_02_FULL_34_10</name>
    <dbReference type="NCBI Taxonomy" id="1802205"/>
    <lineage>
        <taxon>Bacteria</taxon>
        <taxon>Candidatus Staskawicziibacteriota</taxon>
    </lineage>
</organism>
<comment type="caution">
    <text evidence="11">The sequence shown here is derived from an EMBL/GenBank/DDBJ whole genome shotgun (WGS) entry which is preliminary data.</text>
</comment>
<reference evidence="11 12" key="1">
    <citation type="journal article" date="2016" name="Nat. Commun.">
        <title>Thousands of microbial genomes shed light on interconnected biogeochemical processes in an aquifer system.</title>
        <authorList>
            <person name="Anantharaman K."/>
            <person name="Brown C.T."/>
            <person name="Hug L.A."/>
            <person name="Sharon I."/>
            <person name="Castelle C.J."/>
            <person name="Probst A.J."/>
            <person name="Thomas B.C."/>
            <person name="Singh A."/>
            <person name="Wilkins M.J."/>
            <person name="Karaoz U."/>
            <person name="Brodie E.L."/>
            <person name="Williams K.H."/>
            <person name="Hubbard S.S."/>
            <person name="Banfield J.F."/>
        </authorList>
    </citation>
    <scope>NUCLEOTIDE SEQUENCE [LARGE SCALE GENOMIC DNA]</scope>
</reference>
<keyword evidence="9" id="KW-0460">Magnesium</keyword>
<keyword evidence="8" id="KW-0067">ATP-binding</keyword>
<evidence type="ECO:0000256" key="10">
    <source>
        <dbReference type="ARBA" id="ARBA00032441"/>
    </source>
</evidence>
<keyword evidence="5" id="KW-0819">tRNA processing</keyword>
<keyword evidence="6" id="KW-0479">Metal-binding</keyword>
<keyword evidence="7" id="KW-0547">Nucleotide-binding</keyword>
<dbReference type="InterPro" id="IPR003442">
    <property type="entry name" value="T6A_TsaE"/>
</dbReference>
<dbReference type="PANTHER" id="PTHR33540">
    <property type="entry name" value="TRNA THREONYLCARBAMOYLADENOSINE BIOSYNTHESIS PROTEIN TSAE"/>
    <property type="match status" value="1"/>
</dbReference>
<dbReference type="InterPro" id="IPR027417">
    <property type="entry name" value="P-loop_NTPase"/>
</dbReference>